<organism evidence="7 8">
    <name type="scientific">Chlamydomonas incerta</name>
    <dbReference type="NCBI Taxonomy" id="51695"/>
    <lineage>
        <taxon>Eukaryota</taxon>
        <taxon>Viridiplantae</taxon>
        <taxon>Chlorophyta</taxon>
        <taxon>core chlorophytes</taxon>
        <taxon>Chlorophyceae</taxon>
        <taxon>CS clade</taxon>
        <taxon>Chlamydomonadales</taxon>
        <taxon>Chlamydomonadaceae</taxon>
        <taxon>Chlamydomonas</taxon>
    </lineage>
</organism>
<proteinExistence type="predicted"/>
<evidence type="ECO:0000259" key="6">
    <source>
        <dbReference type="PROSITE" id="PS50089"/>
    </source>
</evidence>
<dbReference type="Gene3D" id="3.30.40.10">
    <property type="entry name" value="Zinc/RING finger domain, C3HC4 (zinc finger)"/>
    <property type="match status" value="1"/>
</dbReference>
<dbReference type="Pfam" id="PF01344">
    <property type="entry name" value="Kelch_1"/>
    <property type="match status" value="1"/>
</dbReference>
<feature type="compositionally biased region" description="Low complexity" evidence="5">
    <location>
        <begin position="543"/>
        <end position="577"/>
    </location>
</feature>
<dbReference type="InterPro" id="IPR001841">
    <property type="entry name" value="Znf_RING"/>
</dbReference>
<feature type="region of interest" description="Disordered" evidence="5">
    <location>
        <begin position="339"/>
        <end position="364"/>
    </location>
</feature>
<dbReference type="SUPFAM" id="SSF117281">
    <property type="entry name" value="Kelch motif"/>
    <property type="match status" value="1"/>
</dbReference>
<dbReference type="Pfam" id="PF24681">
    <property type="entry name" value="Kelch_KLHDC2_KLHL20_DRC7"/>
    <property type="match status" value="1"/>
</dbReference>
<evidence type="ECO:0000256" key="4">
    <source>
        <dbReference type="SAM" id="Coils"/>
    </source>
</evidence>
<dbReference type="Pfam" id="PF13920">
    <property type="entry name" value="zf-C3HC4_3"/>
    <property type="match status" value="1"/>
</dbReference>
<name>A0A835WBE9_CHLIN</name>
<dbReference type="GO" id="GO:0008270">
    <property type="term" value="F:zinc ion binding"/>
    <property type="evidence" value="ECO:0007669"/>
    <property type="project" value="UniProtKB-KW"/>
</dbReference>
<feature type="domain" description="RING-type" evidence="6">
    <location>
        <begin position="795"/>
        <end position="828"/>
    </location>
</feature>
<dbReference type="Gene3D" id="2.120.10.80">
    <property type="entry name" value="Kelch-type beta propeller"/>
    <property type="match status" value="2"/>
</dbReference>
<evidence type="ECO:0000256" key="2">
    <source>
        <dbReference type="ARBA" id="ARBA00022737"/>
    </source>
</evidence>
<dbReference type="InterPro" id="IPR015915">
    <property type="entry name" value="Kelch-typ_b-propeller"/>
</dbReference>
<dbReference type="InterPro" id="IPR006652">
    <property type="entry name" value="Kelch_1"/>
</dbReference>
<dbReference type="InterPro" id="IPR013083">
    <property type="entry name" value="Znf_RING/FYVE/PHD"/>
</dbReference>
<keyword evidence="1" id="KW-0880">Kelch repeat</keyword>
<feature type="region of interest" description="Disordered" evidence="5">
    <location>
        <begin position="523"/>
        <end position="588"/>
    </location>
</feature>
<sequence>MLGHAAAATGTKIWMFGGQQGRKFLRTLFCFDTDTCTWTRLPEADSQPAARAGHSMVTVHSSVVYLFGGQGKRLYNDLYKLDPATGSFSEVEVSGKPPAPRRGHSLTWDGRDYLVCFGGINQSSTDSALNVFSLSRGAWFTPQAFGPAPSARTQHTAQLLSPGIILIFGGCNSGGTFFNDAVVLDTRTFTWHKPALLNTAPAPRYHHTCNLVNGRIIVYGGINSKQTFDGVVVVETKFAADLANVAEELFRMSADAGGTASVAASILQTTSANAVAASPTAAAAGAAAAAAAAAAAVSSVTHLGALQIGPMHAPSRLMLATTPNGGMVTAVSVSRAAAPTGPSTVASTPTAAGQQHNTTPTLSSSAHPLLQVVPAPSAAPSELTNITSSKSLEAVKVQLTDLLLRRNQEEQLLQTAKKAETTESLLHKEREAREAATKEMLQYKLLLAEAEEAQASTQQQLQSILARATREAATVVELRGQVEQLQCKLASREEELQEARLLQDGLVKELGIMASRYSRLAMDVQDSSDRPDRNGGGGGGGAAAERGTPAGGAAHVISSSTRRTSLSSMLSHAQAQAGGSGAPGVAGARHSTVVCPGMSTGLLVSQTAEELQASGSYSVPLPEPSGNSMLAARGPFPTPALSTQCAGPQRARSGANAIAAAARAAVAAGSASSSNAQPQADAGAGGSALPFAPCGNCCQQLLGLLSDAEMHRAALLESNQSLSDKVDELTNQNSMLYVQLRQMLAEASALEPLALCEMEELERKLEASSRSVRDALILRKIDEAQRRSSNEQAACAVCMEGPKAVVFNCGHQSCEACSGKMSSCPFCRVAITARIRLFDA</sequence>
<feature type="coiled-coil region" evidence="4">
    <location>
        <begin position="399"/>
        <end position="502"/>
    </location>
</feature>
<dbReference type="EMBL" id="JAEHOC010000002">
    <property type="protein sequence ID" value="KAG2444318.1"/>
    <property type="molecule type" value="Genomic_DNA"/>
</dbReference>
<evidence type="ECO:0000256" key="5">
    <source>
        <dbReference type="SAM" id="MobiDB-lite"/>
    </source>
</evidence>
<dbReference type="SUPFAM" id="SSF57850">
    <property type="entry name" value="RING/U-box"/>
    <property type="match status" value="1"/>
</dbReference>
<dbReference type="AlphaFoldDB" id="A0A835WBE9"/>
<keyword evidence="3" id="KW-0862">Zinc</keyword>
<dbReference type="PANTHER" id="PTHR46093:SF18">
    <property type="entry name" value="FIBRONECTIN TYPE-III DOMAIN-CONTAINING PROTEIN"/>
    <property type="match status" value="1"/>
</dbReference>
<evidence type="ECO:0000256" key="3">
    <source>
        <dbReference type="PROSITE-ProRule" id="PRU00175"/>
    </source>
</evidence>
<accession>A0A835WBE9</accession>
<reference evidence="7" key="1">
    <citation type="journal article" date="2020" name="bioRxiv">
        <title>Comparative genomics of Chlamydomonas.</title>
        <authorList>
            <person name="Craig R.J."/>
            <person name="Hasan A.R."/>
            <person name="Ness R.W."/>
            <person name="Keightley P.D."/>
        </authorList>
    </citation>
    <scope>NUCLEOTIDE SEQUENCE</scope>
    <source>
        <strain evidence="7">SAG 7.73</strain>
    </source>
</reference>
<evidence type="ECO:0000313" key="8">
    <source>
        <dbReference type="Proteomes" id="UP000650467"/>
    </source>
</evidence>
<dbReference type="SMART" id="SM00184">
    <property type="entry name" value="RING"/>
    <property type="match status" value="1"/>
</dbReference>
<protein>
    <recommendedName>
        <fullName evidence="6">RING-type domain-containing protein</fullName>
    </recommendedName>
</protein>
<evidence type="ECO:0000256" key="1">
    <source>
        <dbReference type="ARBA" id="ARBA00022441"/>
    </source>
</evidence>
<comment type="caution">
    <text evidence="7">The sequence shown here is derived from an EMBL/GenBank/DDBJ whole genome shotgun (WGS) entry which is preliminary data.</text>
</comment>
<evidence type="ECO:0000313" key="7">
    <source>
        <dbReference type="EMBL" id="KAG2444318.1"/>
    </source>
</evidence>
<keyword evidence="3" id="KW-0863">Zinc-finger</keyword>
<dbReference type="OrthoDB" id="10251809at2759"/>
<dbReference type="SMART" id="SM00612">
    <property type="entry name" value="Kelch"/>
    <property type="match status" value="2"/>
</dbReference>
<keyword evidence="8" id="KW-1185">Reference proteome</keyword>
<dbReference type="CDD" id="cd16520">
    <property type="entry name" value="RING-HC_MIBs-like"/>
    <property type="match status" value="1"/>
</dbReference>
<keyword evidence="2" id="KW-0677">Repeat</keyword>
<dbReference type="PANTHER" id="PTHR46093">
    <property type="entry name" value="ACYL-COA-BINDING DOMAIN-CONTAINING PROTEIN 5"/>
    <property type="match status" value="1"/>
</dbReference>
<feature type="compositionally biased region" description="Polar residues" evidence="5">
    <location>
        <begin position="341"/>
        <end position="364"/>
    </location>
</feature>
<keyword evidence="4" id="KW-0175">Coiled coil</keyword>
<keyword evidence="3" id="KW-0479">Metal-binding</keyword>
<dbReference type="Proteomes" id="UP000650467">
    <property type="component" value="Unassembled WGS sequence"/>
</dbReference>
<dbReference type="PROSITE" id="PS50089">
    <property type="entry name" value="ZF_RING_2"/>
    <property type="match status" value="1"/>
</dbReference>
<gene>
    <name evidence="7" type="ORF">HXX76_001075</name>
</gene>